<proteinExistence type="predicted"/>
<dbReference type="OrthoDB" id="4259866at2"/>
<name>A0A117EEH6_STRSC</name>
<sequence length="100" mass="10989">MTSHPVTENAGHWWLACGKWRRLHAIAGPAVTAEQLRTAIDEGRQVPARAACRLRRGWELPGMFSRLGRRRCTPCCHALGIPAGYGTPANEASRKEDQAA</sequence>
<organism evidence="1 2">
    <name type="scientific">Streptomyces scabiei</name>
    <dbReference type="NCBI Taxonomy" id="1930"/>
    <lineage>
        <taxon>Bacteria</taxon>
        <taxon>Bacillati</taxon>
        <taxon>Actinomycetota</taxon>
        <taxon>Actinomycetes</taxon>
        <taxon>Kitasatosporales</taxon>
        <taxon>Streptomycetaceae</taxon>
        <taxon>Streptomyces</taxon>
    </lineage>
</organism>
<reference evidence="2" key="3">
    <citation type="submission" date="2016-02" db="EMBL/GenBank/DDBJ databases">
        <title>Draft genome of pathogenic Streptomyces sp. in Japan.</title>
        <authorList>
            <person name="Tomihama T."/>
            <person name="Ikenaga M."/>
            <person name="Sakai M."/>
            <person name="Okubo T."/>
            <person name="Ikeda S."/>
        </authorList>
    </citation>
    <scope>NUCLEOTIDE SEQUENCE [LARGE SCALE GENOMIC DNA]</scope>
    <source>
        <strain evidence="2">S58</strain>
    </source>
</reference>
<dbReference type="RefSeq" id="WP_059081626.1">
    <property type="nucleotide sequence ID" value="NZ_BCMM01000021.1"/>
</dbReference>
<dbReference type="Proteomes" id="UP000067448">
    <property type="component" value="Unassembled WGS sequence"/>
</dbReference>
<reference evidence="2" key="1">
    <citation type="submission" date="2015-11" db="EMBL/GenBank/DDBJ databases">
        <authorList>
            <consortium name="Cross-ministerial Strategic Innovation Promotion Program (SIP) consortium"/>
            <person name="Tomihama T."/>
            <person name="Ikenaga M."/>
            <person name="Sakai M."/>
            <person name="Okubo T."/>
            <person name="Ikeda S."/>
        </authorList>
    </citation>
    <scope>NUCLEOTIDE SEQUENCE [LARGE SCALE GENOMIC DNA]</scope>
    <source>
        <strain evidence="2">S58</strain>
    </source>
</reference>
<gene>
    <name evidence="1" type="ORF">SsS58_04473</name>
</gene>
<reference evidence="1 2" key="2">
    <citation type="journal article" date="2016" name="Genome Announc.">
        <title>Draft Genome Sequences of Streptomyces scabiei S58, Streptomyces turgidiscabies T45, and Streptomyces acidiscabies a10, the Pathogens of Potato Common Scab, Isolated in Japan.</title>
        <authorList>
            <person name="Tomihama T."/>
            <person name="Nishi Y."/>
            <person name="Sakai M."/>
            <person name="Ikenaga M."/>
            <person name="Okubo T."/>
            <person name="Ikeda S."/>
        </authorList>
    </citation>
    <scope>NUCLEOTIDE SEQUENCE [LARGE SCALE GENOMIC DNA]</scope>
    <source>
        <strain evidence="1 2">S58</strain>
    </source>
</reference>
<protein>
    <submittedName>
        <fullName evidence="1">Uncharacterized protein</fullName>
    </submittedName>
</protein>
<dbReference type="EMBL" id="BCMM01000021">
    <property type="protein sequence ID" value="GAQ64083.1"/>
    <property type="molecule type" value="Genomic_DNA"/>
</dbReference>
<dbReference type="AlphaFoldDB" id="A0A117EEH6"/>
<evidence type="ECO:0000313" key="2">
    <source>
        <dbReference type="Proteomes" id="UP000067448"/>
    </source>
</evidence>
<accession>A0A117EEH6</accession>
<comment type="caution">
    <text evidence="1">The sequence shown here is derived from an EMBL/GenBank/DDBJ whole genome shotgun (WGS) entry which is preliminary data.</text>
</comment>
<evidence type="ECO:0000313" key="1">
    <source>
        <dbReference type="EMBL" id="GAQ64083.1"/>
    </source>
</evidence>